<evidence type="ECO:0000256" key="6">
    <source>
        <dbReference type="ARBA" id="ARBA00022840"/>
    </source>
</evidence>
<feature type="domain" description="Protein kinase" evidence="7">
    <location>
        <begin position="164"/>
        <end position="433"/>
    </location>
</feature>
<dbReference type="InterPro" id="IPR008271">
    <property type="entry name" value="Ser/Thr_kinase_AS"/>
</dbReference>
<evidence type="ECO:0000256" key="5">
    <source>
        <dbReference type="ARBA" id="ARBA00022777"/>
    </source>
</evidence>
<dbReference type="PROSITE" id="PS00108">
    <property type="entry name" value="PROTEIN_KINASE_ST"/>
    <property type="match status" value="1"/>
</dbReference>
<accession>A0AAD9UPF6</accession>
<dbReference type="PROSITE" id="PS50011">
    <property type="entry name" value="PROTEIN_KINASE_DOM"/>
    <property type="match status" value="1"/>
</dbReference>
<evidence type="ECO:0000256" key="4">
    <source>
        <dbReference type="ARBA" id="ARBA00022741"/>
    </source>
</evidence>
<gene>
    <name evidence="8" type="ORF">BdWA1_002180</name>
</gene>
<evidence type="ECO:0000256" key="3">
    <source>
        <dbReference type="ARBA" id="ARBA00022679"/>
    </source>
</evidence>
<organism evidence="8 9">
    <name type="scientific">Babesia duncani</name>
    <dbReference type="NCBI Taxonomy" id="323732"/>
    <lineage>
        <taxon>Eukaryota</taxon>
        <taxon>Sar</taxon>
        <taxon>Alveolata</taxon>
        <taxon>Apicomplexa</taxon>
        <taxon>Aconoidasida</taxon>
        <taxon>Piroplasmida</taxon>
        <taxon>Babesiidae</taxon>
        <taxon>Babesia</taxon>
    </lineage>
</organism>
<dbReference type="EMBL" id="JALLKP010000002">
    <property type="protein sequence ID" value="KAK2196931.1"/>
    <property type="molecule type" value="Genomic_DNA"/>
</dbReference>
<dbReference type="GO" id="GO:0005737">
    <property type="term" value="C:cytoplasm"/>
    <property type="evidence" value="ECO:0007669"/>
    <property type="project" value="TreeGrafter"/>
</dbReference>
<keyword evidence="4" id="KW-0547">Nucleotide-binding</keyword>
<keyword evidence="6" id="KW-0067">ATP-binding</keyword>
<dbReference type="SMART" id="SM00220">
    <property type="entry name" value="S_TKc"/>
    <property type="match status" value="1"/>
</dbReference>
<dbReference type="GO" id="GO:0005524">
    <property type="term" value="F:ATP binding"/>
    <property type="evidence" value="ECO:0007669"/>
    <property type="project" value="UniProtKB-KW"/>
</dbReference>
<dbReference type="InterPro" id="IPR000719">
    <property type="entry name" value="Prot_kinase_dom"/>
</dbReference>
<dbReference type="GeneID" id="94336478"/>
<keyword evidence="3" id="KW-0808">Transferase</keyword>
<dbReference type="Proteomes" id="UP001214638">
    <property type="component" value="Unassembled WGS sequence"/>
</dbReference>
<dbReference type="PANTHER" id="PTHR24346">
    <property type="entry name" value="MAP/MICROTUBULE AFFINITY-REGULATING KINASE"/>
    <property type="match status" value="1"/>
</dbReference>
<protein>
    <submittedName>
        <fullName evidence="8">Bifunctional Protein kinase domain/Serine-threonine-protein kinase</fullName>
    </submittedName>
</protein>
<dbReference type="Gene3D" id="1.10.510.10">
    <property type="entry name" value="Transferase(Phosphotransferase) domain 1"/>
    <property type="match status" value="1"/>
</dbReference>
<comment type="subunit">
    <text evidence="1">Monomer.</text>
</comment>
<dbReference type="FunFam" id="1.10.510.10:FF:000571">
    <property type="entry name" value="Maternal embryonic leucine zipper kinase"/>
    <property type="match status" value="1"/>
</dbReference>
<dbReference type="RefSeq" id="XP_067803773.1">
    <property type="nucleotide sequence ID" value="XM_067947209.1"/>
</dbReference>
<keyword evidence="2" id="KW-0723">Serine/threonine-protein kinase</keyword>
<evidence type="ECO:0000313" key="9">
    <source>
        <dbReference type="Proteomes" id="UP001214638"/>
    </source>
</evidence>
<evidence type="ECO:0000259" key="7">
    <source>
        <dbReference type="PROSITE" id="PS50011"/>
    </source>
</evidence>
<keyword evidence="5 8" id="KW-0418">Kinase</keyword>
<evidence type="ECO:0000256" key="2">
    <source>
        <dbReference type="ARBA" id="ARBA00022527"/>
    </source>
</evidence>
<name>A0AAD9UPF6_9APIC</name>
<comment type="caution">
    <text evidence="8">The sequence shown here is derived from an EMBL/GenBank/DDBJ whole genome shotgun (WGS) entry which is preliminary data.</text>
</comment>
<dbReference type="SUPFAM" id="SSF56112">
    <property type="entry name" value="Protein kinase-like (PK-like)"/>
    <property type="match status" value="1"/>
</dbReference>
<dbReference type="Pfam" id="PF00069">
    <property type="entry name" value="Pkinase"/>
    <property type="match status" value="1"/>
</dbReference>
<keyword evidence="9" id="KW-1185">Reference proteome</keyword>
<sequence length="452" mass="51264">MLYNNLDTWDPDWMDELYQAVGSNMTIVCSQDLEKFEEILAIWEAIRMLAKNSGNMDNCFKMLTRTFVHLSQISTESKATSTKISQEFDVRLKRGLQKGRVLFHELLQLSHLLTRYYAKTGNVHKQIQQGESRPRTRLIAANSLDNLQFPSNQAHIPLLMLGNFIILDRINEGSLGKVHVAINKIDNKIYAVKIISLAQLKGDAILYNRFKDEITIATSLHHPNIVRTFEVLVTPTSILIVMEYCDGGDLIGFVRNYGQFEEEVARVIFEMVLNGVAYMHSDGICHRDLKPENILLKHVLDSNVNIDDNGEAFIVKIGDFGAATNDRYGLFDTVGTMSYAAPEVLSCGGVNEYSGKSADIWSLGVVLYAMLFGQLPWNNEDESIQRAYNEIITKKLHFPKTVSKSVRDLLEKMLEVDPCERISINGIFDHAWLKGSNGEKYIYIDNSFILHN</sequence>
<reference evidence="8" key="1">
    <citation type="journal article" date="2023" name="Nat. Microbiol.">
        <title>Babesia duncani multi-omics identifies virulence factors and drug targets.</title>
        <authorList>
            <person name="Singh P."/>
            <person name="Lonardi S."/>
            <person name="Liang Q."/>
            <person name="Vydyam P."/>
            <person name="Khabirova E."/>
            <person name="Fang T."/>
            <person name="Gihaz S."/>
            <person name="Thekkiniath J."/>
            <person name="Munshi M."/>
            <person name="Abel S."/>
            <person name="Ciampossin L."/>
            <person name="Batugedara G."/>
            <person name="Gupta M."/>
            <person name="Lu X.M."/>
            <person name="Lenz T."/>
            <person name="Chakravarty S."/>
            <person name="Cornillot E."/>
            <person name="Hu Y."/>
            <person name="Ma W."/>
            <person name="Gonzalez L.M."/>
            <person name="Sanchez S."/>
            <person name="Estrada K."/>
            <person name="Sanchez-Flores A."/>
            <person name="Montero E."/>
            <person name="Harb O.S."/>
            <person name="Le Roch K.G."/>
            <person name="Mamoun C.B."/>
        </authorList>
    </citation>
    <scope>NUCLEOTIDE SEQUENCE</scope>
    <source>
        <strain evidence="8">WA1</strain>
    </source>
</reference>
<dbReference type="GO" id="GO:0004674">
    <property type="term" value="F:protein serine/threonine kinase activity"/>
    <property type="evidence" value="ECO:0007669"/>
    <property type="project" value="UniProtKB-KW"/>
</dbReference>
<dbReference type="InterPro" id="IPR011009">
    <property type="entry name" value="Kinase-like_dom_sf"/>
</dbReference>
<dbReference type="KEGG" id="bdw:94336478"/>
<dbReference type="GO" id="GO:0035556">
    <property type="term" value="P:intracellular signal transduction"/>
    <property type="evidence" value="ECO:0007669"/>
    <property type="project" value="TreeGrafter"/>
</dbReference>
<evidence type="ECO:0000256" key="1">
    <source>
        <dbReference type="ARBA" id="ARBA00011245"/>
    </source>
</evidence>
<evidence type="ECO:0000313" key="8">
    <source>
        <dbReference type="EMBL" id="KAK2196931.1"/>
    </source>
</evidence>
<proteinExistence type="predicted"/>
<dbReference type="AlphaFoldDB" id="A0AAD9UPF6"/>
<dbReference type="PANTHER" id="PTHR24346:SF82">
    <property type="entry name" value="KP78A-RELATED"/>
    <property type="match status" value="1"/>
</dbReference>